<dbReference type="InterPro" id="IPR007315">
    <property type="entry name" value="PIG-V/Gpi18"/>
</dbReference>
<dbReference type="Pfam" id="PF04188">
    <property type="entry name" value="Mannosyl_trans2"/>
    <property type="match status" value="1"/>
</dbReference>
<name>A0ABW3UG69_9BACL</name>
<gene>
    <name evidence="11" type="ORF">ACFQ4B_04150</name>
</gene>
<dbReference type="EMBL" id="JBHTLU010000009">
    <property type="protein sequence ID" value="MFD1219299.1"/>
    <property type="molecule type" value="Genomic_DNA"/>
</dbReference>
<comment type="subcellular location">
    <subcellularLocation>
        <location evidence="1">Endoplasmic reticulum membrane</location>
        <topology evidence="1">Multi-pass membrane protein</topology>
    </subcellularLocation>
</comment>
<evidence type="ECO:0000256" key="10">
    <source>
        <dbReference type="SAM" id="Phobius"/>
    </source>
</evidence>
<keyword evidence="9 10" id="KW-0472">Membrane</keyword>
<feature type="transmembrane region" description="Helical" evidence="10">
    <location>
        <begin position="204"/>
        <end position="236"/>
    </location>
</feature>
<dbReference type="PANTHER" id="PTHR12468">
    <property type="entry name" value="GPI MANNOSYLTRANSFERASE 2"/>
    <property type="match status" value="1"/>
</dbReference>
<feature type="transmembrane region" description="Helical" evidence="10">
    <location>
        <begin position="12"/>
        <end position="35"/>
    </location>
</feature>
<comment type="pathway">
    <text evidence="2">Glycolipid biosynthesis; glycosylphosphatidylinositol-anchor biosynthesis.</text>
</comment>
<keyword evidence="7" id="KW-0256">Endoplasmic reticulum</keyword>
<evidence type="ECO:0000256" key="2">
    <source>
        <dbReference type="ARBA" id="ARBA00004687"/>
    </source>
</evidence>
<evidence type="ECO:0000256" key="9">
    <source>
        <dbReference type="ARBA" id="ARBA00023136"/>
    </source>
</evidence>
<evidence type="ECO:0000256" key="3">
    <source>
        <dbReference type="ARBA" id="ARBA00022502"/>
    </source>
</evidence>
<dbReference type="Proteomes" id="UP001597180">
    <property type="component" value="Unassembled WGS sequence"/>
</dbReference>
<accession>A0ABW3UG69</accession>
<keyword evidence="8 10" id="KW-1133">Transmembrane helix</keyword>
<feature type="transmembrane region" description="Helical" evidence="10">
    <location>
        <begin position="248"/>
        <end position="267"/>
    </location>
</feature>
<keyword evidence="4 11" id="KW-0328">Glycosyltransferase</keyword>
<evidence type="ECO:0000256" key="5">
    <source>
        <dbReference type="ARBA" id="ARBA00022679"/>
    </source>
</evidence>
<feature type="transmembrane region" description="Helical" evidence="10">
    <location>
        <begin position="315"/>
        <end position="334"/>
    </location>
</feature>
<sequence>MNKIEAFLNKKLFVVICLVFLISRCMIFFVGYLGINLFPNYEKKPEYSIISQSDGWERLNLKLPSHIEETKFPNIKELGKFDSGFYLNIAKNGYDKYKISEKHSAANWVFFPFYPLLIKFFSKILYFMSINSVAVLLSNICFFISLIFIYHICLENKLTNLQAINVIFFISIYPTSIYFSIPYTESLFLLLSSATLFYGLKKKWFIAFMFAGLSTITRVPGFINICFLVGLIIFNFFKNKDMPFYKNFKYLIYFLLSLVPFISYLFYMKSITGDFLAPFHEQSINWFRSTTIPFINLYNFVKNPYFIAPGGWDNGVISFSVSIAVLFVLLTYVIQNIRDILNDKTQLVLFIYAVSLIVIPFASSDVWLTSVVRYMMVCIPFYIYLSKLLSKYHILHQLFLLFFVVLNVIITTAFFNHYYFVV</sequence>
<dbReference type="RefSeq" id="WP_345585233.1">
    <property type="nucleotide sequence ID" value="NZ_BAABJG010000002.1"/>
</dbReference>
<keyword evidence="3" id="KW-0337">GPI-anchor biosynthesis</keyword>
<evidence type="ECO:0000256" key="1">
    <source>
        <dbReference type="ARBA" id="ARBA00004477"/>
    </source>
</evidence>
<evidence type="ECO:0000256" key="6">
    <source>
        <dbReference type="ARBA" id="ARBA00022692"/>
    </source>
</evidence>
<dbReference type="GO" id="GO:0016757">
    <property type="term" value="F:glycosyltransferase activity"/>
    <property type="evidence" value="ECO:0007669"/>
    <property type="project" value="UniProtKB-KW"/>
</dbReference>
<feature type="transmembrane region" description="Helical" evidence="10">
    <location>
        <begin position="163"/>
        <end position="184"/>
    </location>
</feature>
<evidence type="ECO:0000313" key="11">
    <source>
        <dbReference type="EMBL" id="MFD1219299.1"/>
    </source>
</evidence>
<reference evidence="12" key="1">
    <citation type="journal article" date="2019" name="Int. J. Syst. Evol. Microbiol.">
        <title>The Global Catalogue of Microorganisms (GCM) 10K type strain sequencing project: providing services to taxonomists for standard genome sequencing and annotation.</title>
        <authorList>
            <consortium name="The Broad Institute Genomics Platform"/>
            <consortium name="The Broad Institute Genome Sequencing Center for Infectious Disease"/>
            <person name="Wu L."/>
            <person name="Ma J."/>
        </authorList>
    </citation>
    <scope>NUCLEOTIDE SEQUENCE [LARGE SCALE GENOMIC DNA]</scope>
    <source>
        <strain evidence="12">CCUG 53270</strain>
    </source>
</reference>
<dbReference type="PANTHER" id="PTHR12468:SF2">
    <property type="entry name" value="GPI MANNOSYLTRANSFERASE 2"/>
    <property type="match status" value="1"/>
</dbReference>
<evidence type="ECO:0000256" key="4">
    <source>
        <dbReference type="ARBA" id="ARBA00022676"/>
    </source>
</evidence>
<proteinExistence type="predicted"/>
<keyword evidence="6 10" id="KW-0812">Transmembrane</keyword>
<feature type="transmembrane region" description="Helical" evidence="10">
    <location>
        <begin position="398"/>
        <end position="420"/>
    </location>
</feature>
<keyword evidence="12" id="KW-1185">Reference proteome</keyword>
<evidence type="ECO:0000256" key="8">
    <source>
        <dbReference type="ARBA" id="ARBA00022989"/>
    </source>
</evidence>
<comment type="caution">
    <text evidence="11">The sequence shown here is derived from an EMBL/GenBank/DDBJ whole genome shotgun (WGS) entry which is preliminary data.</text>
</comment>
<evidence type="ECO:0000256" key="7">
    <source>
        <dbReference type="ARBA" id="ARBA00022824"/>
    </source>
</evidence>
<feature type="transmembrane region" description="Helical" evidence="10">
    <location>
        <begin position="124"/>
        <end position="151"/>
    </location>
</feature>
<protein>
    <submittedName>
        <fullName evidence="11">Mannosyltransferase family protein</fullName>
    </submittedName>
</protein>
<feature type="transmembrane region" description="Helical" evidence="10">
    <location>
        <begin position="346"/>
        <end position="362"/>
    </location>
</feature>
<evidence type="ECO:0000313" key="12">
    <source>
        <dbReference type="Proteomes" id="UP001597180"/>
    </source>
</evidence>
<organism evidence="11 12">
    <name type="scientific">Paenibacillus vulneris</name>
    <dbReference type="NCBI Taxonomy" id="1133364"/>
    <lineage>
        <taxon>Bacteria</taxon>
        <taxon>Bacillati</taxon>
        <taxon>Bacillota</taxon>
        <taxon>Bacilli</taxon>
        <taxon>Bacillales</taxon>
        <taxon>Paenibacillaceae</taxon>
        <taxon>Paenibacillus</taxon>
    </lineage>
</organism>
<keyword evidence="5" id="KW-0808">Transferase</keyword>